<proteinExistence type="predicted"/>
<comment type="caution">
    <text evidence="3">The sequence shown here is derived from an EMBL/GenBank/DDBJ whole genome shotgun (WGS) entry which is preliminary data.</text>
</comment>
<keyword evidence="4" id="KW-1185">Reference proteome</keyword>
<name>A0A367YD69_9ASCO</name>
<reference evidence="3 4" key="1">
    <citation type="submission" date="2018-06" db="EMBL/GenBank/DDBJ databases">
        <title>Whole genome sequencing of Candida tropicalis (genome annotated by CSBL at Korea University).</title>
        <authorList>
            <person name="Ahn J."/>
        </authorList>
    </citation>
    <scope>NUCLEOTIDE SEQUENCE [LARGE SCALE GENOMIC DNA]</scope>
    <source>
        <strain evidence="3 4">ATCC 20962</strain>
    </source>
</reference>
<organism evidence="3 4">
    <name type="scientific">Candida viswanathii</name>
    <dbReference type="NCBI Taxonomy" id="5486"/>
    <lineage>
        <taxon>Eukaryota</taxon>
        <taxon>Fungi</taxon>
        <taxon>Dikarya</taxon>
        <taxon>Ascomycota</taxon>
        <taxon>Saccharomycotina</taxon>
        <taxon>Pichiomycetes</taxon>
        <taxon>Debaryomycetaceae</taxon>
        <taxon>Candida/Lodderomyces clade</taxon>
        <taxon>Candida</taxon>
    </lineage>
</organism>
<evidence type="ECO:0000256" key="1">
    <source>
        <dbReference type="SAM" id="Coils"/>
    </source>
</evidence>
<sequence>MDPTIHQELSDECGTLLLLHQLAQDQSERPTWHKYLTLTVRTLRKLLRLLNVLSNLIVYDIADTEQLGELGCVIIKIGQMAHTGFSSKHDLPQNLALGYTWLSSLSRINDLIKEIPHVKKAREGRSLETVLEEEGTGEIEYGRYSSSTIQLLSQPKVDLLNLQSRDTFLTKNPHPTIIPLGSSSQIQIVELPKDYKNGHVSLLAKSPKTQQFLYIPPASLSNTVSDKKIQEYITTKNIKGARRPAFFVTLESWREFKKVLPLIFCVLAETPAFNKVTTKPFHKEIMYQGDLVKSLDDVIVNTFNKSGIKSQCDNVLLRFNMYKGAVSANTGKNIPGMICEHIWNTYVDYFKKHRVLVESDRSEGVEFGSMLLHEVVRWHIKRCNLVRDELDTLRQEVNEYCDAFEKKVKEVDDRERTSGEANPGLAEFFRGVQSGQIRPILQSDGGMILVGDFRTSSLPSQQQEPQKLEGEDEEGIKKRREEEEAREQREERERQRVEELKKKREERERQRQQQEAEEALRRNEEAVRKLKSFEMLGGFNFGPEMMRKIDENERRRDEERERKGREERERKQREERERKAREERAQEERERKAQEERARRLKDELDKKLETRQGKQGQTLFKDYNQFIKMDLTEEISKLEANFKAAKKAADSTNTLDTKEILDYVKSHKYEIMESPVRVSQSQWDDVLLPYLNEVLNEIGADPNYTVDDFDAGVGEDEILGPEKRDEIAWRFVQHRKTTMLKALSRNTINTLFELVTDRITDSTGMLSPPGSLDLNLFYETSLEFFSWVILREKETHKRLRDQEQELIERLVRDEKKVRDNVLESVTVKKRSIEIDFEPRKKPRR</sequence>
<feature type="region of interest" description="Disordered" evidence="2">
    <location>
        <begin position="551"/>
        <end position="611"/>
    </location>
</feature>
<protein>
    <submittedName>
        <fullName evidence="3">Uncharacterized protein</fullName>
    </submittedName>
</protein>
<dbReference type="Proteomes" id="UP000253472">
    <property type="component" value="Unassembled WGS sequence"/>
</dbReference>
<evidence type="ECO:0000313" key="3">
    <source>
        <dbReference type="EMBL" id="RCK63805.1"/>
    </source>
</evidence>
<dbReference type="EMBL" id="QLNQ01000023">
    <property type="protein sequence ID" value="RCK63805.1"/>
    <property type="molecule type" value="Genomic_DNA"/>
</dbReference>
<evidence type="ECO:0000313" key="4">
    <source>
        <dbReference type="Proteomes" id="UP000253472"/>
    </source>
</evidence>
<evidence type="ECO:0000256" key="2">
    <source>
        <dbReference type="SAM" id="MobiDB-lite"/>
    </source>
</evidence>
<feature type="compositionally biased region" description="Basic and acidic residues" evidence="2">
    <location>
        <begin position="475"/>
        <end position="522"/>
    </location>
</feature>
<accession>A0A367YD69</accession>
<gene>
    <name evidence="3" type="ORF">Cantr_10730</name>
</gene>
<keyword evidence="1" id="KW-0175">Coiled coil</keyword>
<dbReference type="AlphaFoldDB" id="A0A367YD69"/>
<feature type="region of interest" description="Disordered" evidence="2">
    <location>
        <begin position="457"/>
        <end position="522"/>
    </location>
</feature>
<feature type="coiled-coil region" evidence="1">
    <location>
        <begin position="790"/>
        <end position="821"/>
    </location>
</feature>